<keyword evidence="3" id="KW-0808">Transferase</keyword>
<dbReference type="InParanoid" id="A0A080WLB0"/>
<dbReference type="OrthoDB" id="4206010at2759"/>
<dbReference type="SUPFAM" id="SSF56112">
    <property type="entry name" value="Protein kinase-like (PK-like)"/>
    <property type="match status" value="1"/>
</dbReference>
<dbReference type="HOGENOM" id="CLU_1908189_0_0_1"/>
<dbReference type="Gene3D" id="3.30.200.20">
    <property type="entry name" value="Phosphorylase Kinase, domain 1"/>
    <property type="match status" value="1"/>
</dbReference>
<gene>
    <name evidence="3" type="ORF">TERG_12150</name>
</gene>
<protein>
    <submittedName>
        <fullName evidence="3">Serine/threonine-protein kinase bur1</fullName>
    </submittedName>
</protein>
<sequence length="133" mass="14705">MLASGSSPRPKRSLERDEDGHLRFQGCSSIREFEFLGKLGEGTFGEVYKARSKRAGSLVALKKILMHNEKDGVGSIWEYSWRMHTADPNIGLVSNHCPTRDQTSQDTITSKHITASRNGSGTEPRCVASRALL</sequence>
<dbReference type="AlphaFoldDB" id="A0A080WLB0"/>
<keyword evidence="1" id="KW-0547">Nucleotide-binding</keyword>
<dbReference type="RefSeq" id="XP_047606299.1">
    <property type="nucleotide sequence ID" value="XM_047751151.1"/>
</dbReference>
<dbReference type="Proteomes" id="UP000008864">
    <property type="component" value="Unassembled WGS sequence"/>
</dbReference>
<dbReference type="InterPro" id="IPR011009">
    <property type="entry name" value="Kinase-like_dom_sf"/>
</dbReference>
<evidence type="ECO:0000313" key="3">
    <source>
        <dbReference type="EMBL" id="KFL61607.1"/>
    </source>
</evidence>
<dbReference type="STRING" id="559305.A0A080WLB0"/>
<name>A0A080WLB0_TRIRC</name>
<feature type="compositionally biased region" description="Polar residues" evidence="2">
    <location>
        <begin position="100"/>
        <end position="121"/>
    </location>
</feature>
<evidence type="ECO:0000256" key="2">
    <source>
        <dbReference type="SAM" id="MobiDB-lite"/>
    </source>
</evidence>
<evidence type="ECO:0000313" key="4">
    <source>
        <dbReference type="Proteomes" id="UP000008864"/>
    </source>
</evidence>
<keyword evidence="3" id="KW-0418">Kinase</keyword>
<dbReference type="eggNOG" id="KOG0600">
    <property type="taxonomic scope" value="Eukaryota"/>
</dbReference>
<dbReference type="GO" id="GO:0005524">
    <property type="term" value="F:ATP binding"/>
    <property type="evidence" value="ECO:0007669"/>
    <property type="project" value="UniProtKB-UniRule"/>
</dbReference>
<organism evidence="3 4">
    <name type="scientific">Trichophyton rubrum (strain ATCC MYA-4607 / CBS 118892)</name>
    <name type="common">Athlete's foot fungus</name>
    <dbReference type="NCBI Taxonomy" id="559305"/>
    <lineage>
        <taxon>Eukaryota</taxon>
        <taxon>Fungi</taxon>
        <taxon>Dikarya</taxon>
        <taxon>Ascomycota</taxon>
        <taxon>Pezizomycotina</taxon>
        <taxon>Eurotiomycetes</taxon>
        <taxon>Eurotiomycetidae</taxon>
        <taxon>Onygenales</taxon>
        <taxon>Arthrodermataceae</taxon>
        <taxon>Trichophyton</taxon>
    </lineage>
</organism>
<keyword evidence="1" id="KW-0067">ATP-binding</keyword>
<reference evidence="4" key="1">
    <citation type="journal article" date="2012" name="MBio">
        <title>Comparative genome analysis of Trichophyton rubrum and related dermatophytes reveals candidate genes involved in infection.</title>
        <authorList>
            <person name="Martinez D.A."/>
            <person name="Oliver B.G."/>
            <person name="Graeser Y."/>
            <person name="Goldberg J.M."/>
            <person name="Li W."/>
            <person name="Martinez-Rossi N.M."/>
            <person name="Monod M."/>
            <person name="Shelest E."/>
            <person name="Barton R.C."/>
            <person name="Birch E."/>
            <person name="Brakhage A.A."/>
            <person name="Chen Z."/>
            <person name="Gurr S.J."/>
            <person name="Heiman D."/>
            <person name="Heitman J."/>
            <person name="Kosti I."/>
            <person name="Rossi A."/>
            <person name="Saif S."/>
            <person name="Samalova M."/>
            <person name="Saunders C.W."/>
            <person name="Shea T."/>
            <person name="Summerbell R.C."/>
            <person name="Xu J."/>
            <person name="Young S."/>
            <person name="Zeng Q."/>
            <person name="Birren B.W."/>
            <person name="Cuomo C.A."/>
            <person name="White T.C."/>
        </authorList>
    </citation>
    <scope>NUCLEOTIDE SEQUENCE [LARGE SCALE GENOMIC DNA]</scope>
    <source>
        <strain evidence="4">ATCC MYA-4607 / CBS 118892</strain>
    </source>
</reference>
<dbReference type="EMBL" id="GG700651">
    <property type="protein sequence ID" value="KFL61607.1"/>
    <property type="molecule type" value="Genomic_DNA"/>
</dbReference>
<accession>A0A080WLB0</accession>
<dbReference type="PROSITE" id="PS00107">
    <property type="entry name" value="PROTEIN_KINASE_ATP"/>
    <property type="match status" value="1"/>
</dbReference>
<keyword evidence="4" id="KW-1185">Reference proteome</keyword>
<feature type="region of interest" description="Disordered" evidence="2">
    <location>
        <begin position="100"/>
        <end position="123"/>
    </location>
</feature>
<evidence type="ECO:0000256" key="1">
    <source>
        <dbReference type="PROSITE-ProRule" id="PRU10141"/>
    </source>
</evidence>
<dbReference type="GeneID" id="10379843"/>
<feature type="binding site" evidence="1">
    <location>
        <position position="62"/>
    </location>
    <ligand>
        <name>ATP</name>
        <dbReference type="ChEBI" id="CHEBI:30616"/>
    </ligand>
</feature>
<dbReference type="GO" id="GO:0016301">
    <property type="term" value="F:kinase activity"/>
    <property type="evidence" value="ECO:0007669"/>
    <property type="project" value="UniProtKB-KW"/>
</dbReference>
<dbReference type="VEuPathDB" id="FungiDB:TERG_12150"/>
<dbReference type="InterPro" id="IPR017441">
    <property type="entry name" value="Protein_kinase_ATP_BS"/>
</dbReference>
<proteinExistence type="predicted"/>